<dbReference type="GO" id="GO:0016853">
    <property type="term" value="F:isomerase activity"/>
    <property type="evidence" value="ECO:0007669"/>
    <property type="project" value="UniProtKB-KW"/>
</dbReference>
<evidence type="ECO:0000313" key="4">
    <source>
        <dbReference type="EMBL" id="PWJ42747.1"/>
    </source>
</evidence>
<dbReference type="InterPro" id="IPR003719">
    <property type="entry name" value="Phenazine_PhzF-like"/>
</dbReference>
<protein>
    <submittedName>
        <fullName evidence="4">PhzF family phenazine biosynthesis protein</fullName>
    </submittedName>
</protein>
<dbReference type="GO" id="GO:0005737">
    <property type="term" value="C:cytoplasm"/>
    <property type="evidence" value="ECO:0007669"/>
    <property type="project" value="TreeGrafter"/>
</dbReference>
<dbReference type="SUPFAM" id="SSF54506">
    <property type="entry name" value="Diaminopimelate epimerase-like"/>
    <property type="match status" value="1"/>
</dbReference>
<evidence type="ECO:0000256" key="2">
    <source>
        <dbReference type="ARBA" id="ARBA00023235"/>
    </source>
</evidence>
<organism evidence="4 5">
    <name type="scientific">Sediminitomix flava</name>
    <dbReference type="NCBI Taxonomy" id="379075"/>
    <lineage>
        <taxon>Bacteria</taxon>
        <taxon>Pseudomonadati</taxon>
        <taxon>Bacteroidota</taxon>
        <taxon>Cytophagia</taxon>
        <taxon>Cytophagales</taxon>
        <taxon>Flammeovirgaceae</taxon>
        <taxon>Sediminitomix</taxon>
    </lineage>
</organism>
<comment type="similarity">
    <text evidence="1">Belongs to the PhzF family.</text>
</comment>
<dbReference type="PANTHER" id="PTHR13774">
    <property type="entry name" value="PHENAZINE BIOSYNTHESIS PROTEIN"/>
    <property type="match status" value="1"/>
</dbReference>
<dbReference type="Pfam" id="PF02567">
    <property type="entry name" value="PhzC-PhzF"/>
    <property type="match status" value="1"/>
</dbReference>
<evidence type="ECO:0000256" key="1">
    <source>
        <dbReference type="ARBA" id="ARBA00008270"/>
    </source>
</evidence>
<feature type="active site" evidence="3">
    <location>
        <position position="44"/>
    </location>
</feature>
<gene>
    <name evidence="4" type="ORF">BC781_102292</name>
</gene>
<dbReference type="PANTHER" id="PTHR13774:SF17">
    <property type="entry name" value="PHENAZINE BIOSYNTHESIS-LIKE DOMAIN-CONTAINING PROTEIN"/>
    <property type="match status" value="1"/>
</dbReference>
<dbReference type="Proteomes" id="UP000245535">
    <property type="component" value="Unassembled WGS sequence"/>
</dbReference>
<dbReference type="NCBIfam" id="TIGR00654">
    <property type="entry name" value="PhzF_family"/>
    <property type="match status" value="1"/>
</dbReference>
<dbReference type="EMBL" id="QGDO01000002">
    <property type="protein sequence ID" value="PWJ42747.1"/>
    <property type="molecule type" value="Genomic_DNA"/>
</dbReference>
<dbReference type="OrthoDB" id="9788221at2"/>
<proteinExistence type="inferred from homology"/>
<evidence type="ECO:0000256" key="3">
    <source>
        <dbReference type="PIRSR" id="PIRSR016184-1"/>
    </source>
</evidence>
<dbReference type="RefSeq" id="WP_109616874.1">
    <property type="nucleotide sequence ID" value="NZ_QGDO01000002.1"/>
</dbReference>
<sequence length="266" mass="30424">MRIFTVDAFTNQAFKGNPAGVCVLDGPLNEKEYLNIAQEINLPETAFTYPIPDGYSLRWFTPTEEVDLCGHATLATAKILFEKFNYPEEEICFDTLSGDLTVKNLGEKLEMNFPYRKMELVIMDAVLENFLGETPIYVGADRDWCMVEMETEEQIINFRPNLELLKKHPRKVFAITAKSKQKDYDFTSRVFGPAIGIDEDPVTGSAHCYLAKYWSEKLGKKILKGFQASKRSGEIECELIDNQRILLRGDCVVMSEMLVKWDKEMV</sequence>
<reference evidence="4 5" key="1">
    <citation type="submission" date="2018-03" db="EMBL/GenBank/DDBJ databases">
        <title>Genomic Encyclopedia of Archaeal and Bacterial Type Strains, Phase II (KMG-II): from individual species to whole genera.</title>
        <authorList>
            <person name="Goeker M."/>
        </authorList>
    </citation>
    <scope>NUCLEOTIDE SEQUENCE [LARGE SCALE GENOMIC DNA]</scope>
    <source>
        <strain evidence="4 5">DSM 28229</strain>
    </source>
</reference>
<keyword evidence="2" id="KW-0413">Isomerase</keyword>
<dbReference type="PIRSF" id="PIRSF016184">
    <property type="entry name" value="PhzC_PhzF"/>
    <property type="match status" value="1"/>
</dbReference>
<comment type="caution">
    <text evidence="4">The sequence shown here is derived from an EMBL/GenBank/DDBJ whole genome shotgun (WGS) entry which is preliminary data.</text>
</comment>
<evidence type="ECO:0000313" key="5">
    <source>
        <dbReference type="Proteomes" id="UP000245535"/>
    </source>
</evidence>
<keyword evidence="5" id="KW-1185">Reference proteome</keyword>
<dbReference type="Gene3D" id="3.10.310.10">
    <property type="entry name" value="Diaminopimelate Epimerase, Chain A, domain 1"/>
    <property type="match status" value="2"/>
</dbReference>
<accession>A0A315ZZF7</accession>
<dbReference type="AlphaFoldDB" id="A0A315ZZF7"/>
<name>A0A315ZZF7_SEDFL</name>